<dbReference type="GO" id="GO:0003676">
    <property type="term" value="F:nucleic acid binding"/>
    <property type="evidence" value="ECO:0007669"/>
    <property type="project" value="InterPro"/>
</dbReference>
<sequence length="97" mass="11209">MIHFTYVHVTHNNAFENYVEAKLNELLGEDCKDCNIHVKLYRKFNQRNSVKESIDLKATINNVIYTTSAATSSFKSSFNKAHAQLNMEVQERLVKSK</sequence>
<dbReference type="Gene3D" id="3.40.1350.10">
    <property type="match status" value="1"/>
</dbReference>
<dbReference type="Proteomes" id="UP000193431">
    <property type="component" value="Chromosome"/>
</dbReference>
<name>A0A1W6MHL4_9FLAO</name>
<gene>
    <name evidence="1" type="ORF">BST97_03265</name>
</gene>
<dbReference type="Pfam" id="PF02482">
    <property type="entry name" value="Ribosomal_S30AE"/>
    <property type="match status" value="1"/>
</dbReference>
<evidence type="ECO:0000313" key="1">
    <source>
        <dbReference type="EMBL" id="ARN77093.1"/>
    </source>
</evidence>
<evidence type="ECO:0000313" key="2">
    <source>
        <dbReference type="Proteomes" id="UP000193431"/>
    </source>
</evidence>
<proteinExistence type="predicted"/>
<dbReference type="InterPro" id="IPR011856">
    <property type="entry name" value="tRNA_endonuc-like_dom_sf"/>
</dbReference>
<dbReference type="AlphaFoldDB" id="A0A1W6MHL4"/>
<dbReference type="InterPro" id="IPR036567">
    <property type="entry name" value="RHF-like"/>
</dbReference>
<organism evidence="1 2">
    <name type="scientific">Nonlabens spongiae</name>
    <dbReference type="NCBI Taxonomy" id="331648"/>
    <lineage>
        <taxon>Bacteria</taxon>
        <taxon>Pseudomonadati</taxon>
        <taxon>Bacteroidota</taxon>
        <taxon>Flavobacteriia</taxon>
        <taxon>Flavobacteriales</taxon>
        <taxon>Flavobacteriaceae</taxon>
        <taxon>Nonlabens</taxon>
    </lineage>
</organism>
<protein>
    <recommendedName>
        <fullName evidence="3">Ribosomal subunit interface protein</fullName>
    </recommendedName>
</protein>
<dbReference type="STRING" id="331648.BST97_03265"/>
<dbReference type="SUPFAM" id="SSF69754">
    <property type="entry name" value="Ribosome binding protein Y (YfiA homologue)"/>
    <property type="match status" value="1"/>
</dbReference>
<accession>A0A1W6MHL4</accession>
<reference evidence="1 2" key="1">
    <citation type="submission" date="2016-11" db="EMBL/GenBank/DDBJ databases">
        <title>Trade-off between light-utilization and light-protection in marine flavobacteria.</title>
        <authorList>
            <person name="Kumagai Y."/>
        </authorList>
    </citation>
    <scope>NUCLEOTIDE SEQUENCE [LARGE SCALE GENOMIC DNA]</scope>
    <source>
        <strain evidence="1 2">JCM 13191</strain>
    </source>
</reference>
<dbReference type="InterPro" id="IPR003489">
    <property type="entry name" value="RHF/RaiA"/>
</dbReference>
<keyword evidence="2" id="KW-1185">Reference proteome</keyword>
<dbReference type="RefSeq" id="WP_085765894.1">
    <property type="nucleotide sequence ID" value="NZ_CP019344.1"/>
</dbReference>
<dbReference type="EMBL" id="CP019344">
    <property type="protein sequence ID" value="ARN77093.1"/>
    <property type="molecule type" value="Genomic_DNA"/>
</dbReference>
<evidence type="ECO:0008006" key="3">
    <source>
        <dbReference type="Google" id="ProtNLM"/>
    </source>
</evidence>
<dbReference type="OrthoDB" id="1143896at2"/>